<proteinExistence type="predicted"/>
<dbReference type="STRING" id="105696.A0A1Y2LY93"/>
<dbReference type="EMBL" id="KZ107845">
    <property type="protein sequence ID" value="OSS48753.1"/>
    <property type="molecule type" value="Genomic_DNA"/>
</dbReference>
<evidence type="ECO:0000313" key="3">
    <source>
        <dbReference type="EMBL" id="OSS48753.1"/>
    </source>
</evidence>
<feature type="region of interest" description="Disordered" evidence="1">
    <location>
        <begin position="53"/>
        <end position="75"/>
    </location>
</feature>
<organism evidence="3 4">
    <name type="scientific">Epicoccum nigrum</name>
    <name type="common">Soil fungus</name>
    <name type="synonym">Epicoccum purpurascens</name>
    <dbReference type="NCBI Taxonomy" id="105696"/>
    <lineage>
        <taxon>Eukaryota</taxon>
        <taxon>Fungi</taxon>
        <taxon>Dikarya</taxon>
        <taxon>Ascomycota</taxon>
        <taxon>Pezizomycotina</taxon>
        <taxon>Dothideomycetes</taxon>
        <taxon>Pleosporomycetidae</taxon>
        <taxon>Pleosporales</taxon>
        <taxon>Pleosporineae</taxon>
        <taxon>Didymellaceae</taxon>
        <taxon>Epicoccum</taxon>
    </lineage>
</organism>
<dbReference type="AlphaFoldDB" id="A0A1Y2LY93"/>
<evidence type="ECO:0000256" key="2">
    <source>
        <dbReference type="SAM" id="SignalP"/>
    </source>
</evidence>
<feature type="signal peptide" evidence="2">
    <location>
        <begin position="1"/>
        <end position="21"/>
    </location>
</feature>
<keyword evidence="2" id="KW-0732">Signal</keyword>
<feature type="compositionally biased region" description="Low complexity" evidence="1">
    <location>
        <begin position="53"/>
        <end position="62"/>
    </location>
</feature>
<feature type="chain" id="PRO_5013005723" evidence="2">
    <location>
        <begin position="22"/>
        <end position="340"/>
    </location>
</feature>
<protein>
    <submittedName>
        <fullName evidence="3">Uncharacterized protein</fullName>
    </submittedName>
</protein>
<dbReference type="OMA" id="RAYHEFH"/>
<sequence length="340" mass="37322">MGALLSLPITLLNFLLPFTKPGTPILQDLVHTAILCGTLYYGPQIAEWYNAQQPPQAEQQGQGQNGTAHEAEDVGTAPQHIPAAEGAEDAAPGDHNAFQAQIEDEDEAPLPQPGPADPLNEAHAFAAAQEAEAGPANLNERPRATPANRAVGAKKAKSLARKDQRRAYHEFHRQEAELRRLQEAEGREEREAALAAEKARRAAAEAEIVERERRERERVKEEREKEAAEEAERRERVVRNVREGVEARGAVDLGALAWEEGKDTLWVERLVRASGVLKVLEGEGDKVVITRAGWVVRVDRELLRQASREAEVYGEGSSGHIGFGEFGGMLERAVRARGGF</sequence>
<feature type="region of interest" description="Disordered" evidence="1">
    <location>
        <begin position="133"/>
        <end position="167"/>
    </location>
</feature>
<dbReference type="Proteomes" id="UP000193240">
    <property type="component" value="Unassembled WGS sequence"/>
</dbReference>
<keyword evidence="4" id="KW-1185">Reference proteome</keyword>
<dbReference type="InParanoid" id="A0A1Y2LY93"/>
<name>A0A1Y2LY93_EPING</name>
<gene>
    <name evidence="3" type="ORF">B5807_06856</name>
</gene>
<accession>A0A1Y2LY93</accession>
<evidence type="ECO:0000313" key="4">
    <source>
        <dbReference type="Proteomes" id="UP000193240"/>
    </source>
</evidence>
<feature type="region of interest" description="Disordered" evidence="1">
    <location>
        <begin position="212"/>
        <end position="231"/>
    </location>
</feature>
<reference evidence="3 4" key="1">
    <citation type="journal article" date="2017" name="Genome Announc.">
        <title>Genome sequence of the saprophytic ascomycete Epicoccum nigrum ICMP 19927 strain isolated from New Zealand.</title>
        <authorList>
            <person name="Fokin M."/>
            <person name="Fleetwood D."/>
            <person name="Weir B.S."/>
            <person name="Villas-Boas S.G."/>
        </authorList>
    </citation>
    <scope>NUCLEOTIDE SEQUENCE [LARGE SCALE GENOMIC DNA]</scope>
    <source>
        <strain evidence="3 4">ICMP 19927</strain>
    </source>
</reference>
<evidence type="ECO:0000256" key="1">
    <source>
        <dbReference type="SAM" id="MobiDB-lite"/>
    </source>
</evidence>